<dbReference type="InterPro" id="IPR000119">
    <property type="entry name" value="Hist_DNA-bd"/>
</dbReference>
<reference evidence="6" key="1">
    <citation type="journal article" date="2019" name="Int. J. Syst. Evol. Microbiol.">
        <title>The Global Catalogue of Microorganisms (GCM) 10K type strain sequencing project: providing services to taxonomists for standard genome sequencing and annotation.</title>
        <authorList>
            <consortium name="The Broad Institute Genomics Platform"/>
            <consortium name="The Broad Institute Genome Sequencing Center for Infectious Disease"/>
            <person name="Wu L."/>
            <person name="Ma J."/>
        </authorList>
    </citation>
    <scope>NUCLEOTIDE SEQUENCE [LARGE SCALE GENOMIC DNA]</scope>
    <source>
        <strain evidence="6">KCTC 42986</strain>
    </source>
</reference>
<dbReference type="GO" id="GO:0003677">
    <property type="term" value="F:DNA binding"/>
    <property type="evidence" value="ECO:0007669"/>
    <property type="project" value="UniProtKB-KW"/>
</dbReference>
<accession>A0ABV7F5E6</accession>
<evidence type="ECO:0000256" key="3">
    <source>
        <dbReference type="ARBA" id="ARBA00023125"/>
    </source>
</evidence>
<evidence type="ECO:0000256" key="2">
    <source>
        <dbReference type="ARBA" id="ARBA00023067"/>
    </source>
</evidence>
<name>A0ABV7F5E6_9BURK</name>
<keyword evidence="6" id="KW-1185">Reference proteome</keyword>
<dbReference type="CDD" id="cd13831">
    <property type="entry name" value="HU"/>
    <property type="match status" value="1"/>
</dbReference>
<protein>
    <submittedName>
        <fullName evidence="5">HU family DNA-binding protein</fullName>
    </submittedName>
</protein>
<comment type="similarity">
    <text evidence="1 4">Belongs to the bacterial histone-like protein family.</text>
</comment>
<gene>
    <name evidence="5" type="ORF">ACFOFO_20045</name>
</gene>
<proteinExistence type="inferred from homology"/>
<keyword evidence="2" id="KW-0226">DNA condensation</keyword>
<dbReference type="Proteomes" id="UP001595530">
    <property type="component" value="Unassembled WGS sequence"/>
</dbReference>
<dbReference type="PANTHER" id="PTHR33175">
    <property type="entry name" value="DNA-BINDING PROTEIN HU"/>
    <property type="match status" value="1"/>
</dbReference>
<evidence type="ECO:0000313" key="5">
    <source>
        <dbReference type="EMBL" id="MFC3110224.1"/>
    </source>
</evidence>
<dbReference type="PRINTS" id="PR01727">
    <property type="entry name" value="DNABINDINGHU"/>
</dbReference>
<evidence type="ECO:0000313" key="6">
    <source>
        <dbReference type="Proteomes" id="UP001595530"/>
    </source>
</evidence>
<keyword evidence="3 5" id="KW-0238">DNA-binding</keyword>
<dbReference type="Pfam" id="PF00216">
    <property type="entry name" value="Bac_DNA_binding"/>
    <property type="match status" value="1"/>
</dbReference>
<organism evidence="5 6">
    <name type="scientific">Undibacterium arcticum</name>
    <dbReference type="NCBI Taxonomy" id="1762892"/>
    <lineage>
        <taxon>Bacteria</taxon>
        <taxon>Pseudomonadati</taxon>
        <taxon>Pseudomonadota</taxon>
        <taxon>Betaproteobacteria</taxon>
        <taxon>Burkholderiales</taxon>
        <taxon>Oxalobacteraceae</taxon>
        <taxon>Undibacterium</taxon>
    </lineage>
</organism>
<dbReference type="InterPro" id="IPR010992">
    <property type="entry name" value="IHF-like_DNA-bd_dom_sf"/>
</dbReference>
<dbReference type="RefSeq" id="WP_390332575.1">
    <property type="nucleotide sequence ID" value="NZ_JBHRTP010000071.1"/>
</dbReference>
<sequence length="94" mass="9677">MKKSEMIEALSAEHGLTKAVSGAVLDSIVGFVQHGLKANGRVVLTGLGTFTVAKRAARTGRNPSTGAALKIKASKVARFKAAPALKESAAKFKG</sequence>
<dbReference type="PANTHER" id="PTHR33175:SF3">
    <property type="entry name" value="DNA-BINDING PROTEIN HU-BETA"/>
    <property type="match status" value="1"/>
</dbReference>
<comment type="caution">
    <text evidence="5">The sequence shown here is derived from an EMBL/GenBank/DDBJ whole genome shotgun (WGS) entry which is preliminary data.</text>
</comment>
<dbReference type="Gene3D" id="4.10.520.10">
    <property type="entry name" value="IHF-like DNA-binding proteins"/>
    <property type="match status" value="1"/>
</dbReference>
<evidence type="ECO:0000256" key="4">
    <source>
        <dbReference type="RuleBase" id="RU003939"/>
    </source>
</evidence>
<dbReference type="SMART" id="SM00411">
    <property type="entry name" value="BHL"/>
    <property type="match status" value="1"/>
</dbReference>
<dbReference type="SUPFAM" id="SSF47729">
    <property type="entry name" value="IHF-like DNA-binding proteins"/>
    <property type="match status" value="1"/>
</dbReference>
<dbReference type="EMBL" id="JBHRTP010000071">
    <property type="protein sequence ID" value="MFC3110224.1"/>
    <property type="molecule type" value="Genomic_DNA"/>
</dbReference>
<evidence type="ECO:0000256" key="1">
    <source>
        <dbReference type="ARBA" id="ARBA00010529"/>
    </source>
</evidence>